<dbReference type="EMBL" id="FOWW01000002">
    <property type="protein sequence ID" value="SFP44371.1"/>
    <property type="molecule type" value="Genomic_DNA"/>
</dbReference>
<organism evidence="1 2">
    <name type="scientific">Amycolatopsis arida</name>
    <dbReference type="NCBI Taxonomy" id="587909"/>
    <lineage>
        <taxon>Bacteria</taxon>
        <taxon>Bacillati</taxon>
        <taxon>Actinomycetota</taxon>
        <taxon>Actinomycetes</taxon>
        <taxon>Pseudonocardiales</taxon>
        <taxon>Pseudonocardiaceae</taxon>
        <taxon>Amycolatopsis</taxon>
    </lineage>
</organism>
<proteinExistence type="predicted"/>
<dbReference type="RefSeq" id="WP_092529320.1">
    <property type="nucleotide sequence ID" value="NZ_FOWW01000002.1"/>
</dbReference>
<keyword evidence="2" id="KW-1185">Reference proteome</keyword>
<name>A0A1I5QEA3_9PSEU</name>
<sequence length="96" mass="10652">MVELAATPPDAAAVRAELGEDLAFRVGAVDVPPNGWTGVRIRVDRRPVRCEVLRAGRYWSAWATLPGRTLTMWARDFPVGTVELVRYTDLGPYLGR</sequence>
<dbReference type="AlphaFoldDB" id="A0A1I5QEA3"/>
<gene>
    <name evidence="1" type="ORF">SAMN05421810_102597</name>
</gene>
<evidence type="ECO:0000313" key="2">
    <source>
        <dbReference type="Proteomes" id="UP000198727"/>
    </source>
</evidence>
<dbReference type="Proteomes" id="UP000198727">
    <property type="component" value="Unassembled WGS sequence"/>
</dbReference>
<evidence type="ECO:0000313" key="1">
    <source>
        <dbReference type="EMBL" id="SFP44371.1"/>
    </source>
</evidence>
<reference evidence="2" key="1">
    <citation type="submission" date="2016-10" db="EMBL/GenBank/DDBJ databases">
        <authorList>
            <person name="Varghese N."/>
            <person name="Submissions S."/>
        </authorList>
    </citation>
    <scope>NUCLEOTIDE SEQUENCE [LARGE SCALE GENOMIC DNA]</scope>
    <source>
        <strain evidence="2">CGMCC 4.5579</strain>
    </source>
</reference>
<accession>A0A1I5QEA3</accession>
<protein>
    <submittedName>
        <fullName evidence="1">Uncharacterized protein</fullName>
    </submittedName>
</protein>